<accession>A0ACB8T298</accession>
<sequence length="112" mass="13379">MSVHSLTVLTFVLLLTIHESTSTTSLYLLCTKHQKRRWYSCRIRQMQQIYRRKPTRWAPCITTAWKPKFLNIRPAPPTSATKQDTRIRKRKKIIHTHAFRPDLYRTRGQDAE</sequence>
<evidence type="ECO:0000313" key="2">
    <source>
        <dbReference type="Proteomes" id="UP000814140"/>
    </source>
</evidence>
<comment type="caution">
    <text evidence="1">The sequence shown here is derived from an EMBL/GenBank/DDBJ whole genome shotgun (WGS) entry which is preliminary data.</text>
</comment>
<keyword evidence="2" id="KW-1185">Reference proteome</keyword>
<reference evidence="1" key="1">
    <citation type="submission" date="2021-03" db="EMBL/GenBank/DDBJ databases">
        <authorList>
            <consortium name="DOE Joint Genome Institute"/>
            <person name="Ahrendt S."/>
            <person name="Looney B.P."/>
            <person name="Miyauchi S."/>
            <person name="Morin E."/>
            <person name="Drula E."/>
            <person name="Courty P.E."/>
            <person name="Chicoki N."/>
            <person name="Fauchery L."/>
            <person name="Kohler A."/>
            <person name="Kuo A."/>
            <person name="Labutti K."/>
            <person name="Pangilinan J."/>
            <person name="Lipzen A."/>
            <person name="Riley R."/>
            <person name="Andreopoulos W."/>
            <person name="He G."/>
            <person name="Johnson J."/>
            <person name="Barry K.W."/>
            <person name="Grigoriev I.V."/>
            <person name="Nagy L."/>
            <person name="Hibbett D."/>
            <person name="Henrissat B."/>
            <person name="Matheny P.B."/>
            <person name="Labbe J."/>
            <person name="Martin F."/>
        </authorList>
    </citation>
    <scope>NUCLEOTIDE SEQUENCE</scope>
    <source>
        <strain evidence="1">HHB10654</strain>
    </source>
</reference>
<proteinExistence type="predicted"/>
<organism evidence="1 2">
    <name type="scientific">Artomyces pyxidatus</name>
    <dbReference type="NCBI Taxonomy" id="48021"/>
    <lineage>
        <taxon>Eukaryota</taxon>
        <taxon>Fungi</taxon>
        <taxon>Dikarya</taxon>
        <taxon>Basidiomycota</taxon>
        <taxon>Agaricomycotina</taxon>
        <taxon>Agaricomycetes</taxon>
        <taxon>Russulales</taxon>
        <taxon>Auriscalpiaceae</taxon>
        <taxon>Artomyces</taxon>
    </lineage>
</organism>
<reference evidence="1" key="2">
    <citation type="journal article" date="2022" name="New Phytol.">
        <title>Evolutionary transition to the ectomycorrhizal habit in the genomes of a hyperdiverse lineage of mushroom-forming fungi.</title>
        <authorList>
            <person name="Looney B."/>
            <person name="Miyauchi S."/>
            <person name="Morin E."/>
            <person name="Drula E."/>
            <person name="Courty P.E."/>
            <person name="Kohler A."/>
            <person name="Kuo A."/>
            <person name="LaButti K."/>
            <person name="Pangilinan J."/>
            <person name="Lipzen A."/>
            <person name="Riley R."/>
            <person name="Andreopoulos W."/>
            <person name="He G."/>
            <person name="Johnson J."/>
            <person name="Nolan M."/>
            <person name="Tritt A."/>
            <person name="Barry K.W."/>
            <person name="Grigoriev I.V."/>
            <person name="Nagy L.G."/>
            <person name="Hibbett D."/>
            <person name="Henrissat B."/>
            <person name="Matheny P.B."/>
            <person name="Labbe J."/>
            <person name="Martin F.M."/>
        </authorList>
    </citation>
    <scope>NUCLEOTIDE SEQUENCE</scope>
    <source>
        <strain evidence="1">HHB10654</strain>
    </source>
</reference>
<dbReference type="EMBL" id="MU277205">
    <property type="protein sequence ID" value="KAI0062840.1"/>
    <property type="molecule type" value="Genomic_DNA"/>
</dbReference>
<evidence type="ECO:0000313" key="1">
    <source>
        <dbReference type="EMBL" id="KAI0062840.1"/>
    </source>
</evidence>
<name>A0ACB8T298_9AGAM</name>
<dbReference type="Proteomes" id="UP000814140">
    <property type="component" value="Unassembled WGS sequence"/>
</dbReference>
<gene>
    <name evidence="1" type="ORF">BV25DRAFT_471513</name>
</gene>
<protein>
    <submittedName>
        <fullName evidence="1">Uncharacterized protein</fullName>
    </submittedName>
</protein>